<protein>
    <recommendedName>
        <fullName evidence="7">Membrane transporter protein</fullName>
    </recommendedName>
</protein>
<reference evidence="6" key="1">
    <citation type="submission" date="2018-05" db="EMBL/GenBank/DDBJ databases">
        <authorList>
            <person name="Lanie J.A."/>
            <person name="Ng W.-L."/>
            <person name="Kazmierczak K.M."/>
            <person name="Andrzejewski T.M."/>
            <person name="Davidsen T.M."/>
            <person name="Wayne K.J."/>
            <person name="Tettelin H."/>
            <person name="Glass J.I."/>
            <person name="Rusch D."/>
            <person name="Podicherti R."/>
            <person name="Tsui H.-C.T."/>
            <person name="Winkler M.E."/>
        </authorList>
    </citation>
    <scope>NUCLEOTIDE SEQUENCE</scope>
</reference>
<feature type="transmembrane region" description="Helical" evidence="5">
    <location>
        <begin position="235"/>
        <end position="255"/>
    </location>
</feature>
<evidence type="ECO:0000256" key="3">
    <source>
        <dbReference type="ARBA" id="ARBA00022989"/>
    </source>
</evidence>
<keyword evidence="4 5" id="KW-0472">Membrane</keyword>
<keyword evidence="3 5" id="KW-1133">Transmembrane helix</keyword>
<organism evidence="6">
    <name type="scientific">marine metagenome</name>
    <dbReference type="NCBI Taxonomy" id="408172"/>
    <lineage>
        <taxon>unclassified sequences</taxon>
        <taxon>metagenomes</taxon>
        <taxon>ecological metagenomes</taxon>
    </lineage>
</organism>
<dbReference type="PANTHER" id="PTHR43701:SF5">
    <property type="entry name" value="MEMBRANE TRANSPORTER PROTEIN-RELATED"/>
    <property type="match status" value="1"/>
</dbReference>
<dbReference type="Pfam" id="PF01925">
    <property type="entry name" value="TauE"/>
    <property type="match status" value="1"/>
</dbReference>
<evidence type="ECO:0000256" key="4">
    <source>
        <dbReference type="ARBA" id="ARBA00023136"/>
    </source>
</evidence>
<dbReference type="EMBL" id="UINC01001776">
    <property type="protein sequence ID" value="SUZ88552.1"/>
    <property type="molecule type" value="Genomic_DNA"/>
</dbReference>
<feature type="transmembrane region" description="Helical" evidence="5">
    <location>
        <begin position="77"/>
        <end position="94"/>
    </location>
</feature>
<feature type="transmembrane region" description="Helical" evidence="5">
    <location>
        <begin position="204"/>
        <end position="223"/>
    </location>
</feature>
<dbReference type="InterPro" id="IPR051598">
    <property type="entry name" value="TSUP/Inactive_protease-like"/>
</dbReference>
<comment type="subcellular location">
    <subcellularLocation>
        <location evidence="1">Membrane</location>
        <topology evidence="1">Multi-pass membrane protein</topology>
    </subcellularLocation>
</comment>
<dbReference type="GO" id="GO:0016020">
    <property type="term" value="C:membrane"/>
    <property type="evidence" value="ECO:0007669"/>
    <property type="project" value="UniProtKB-SubCell"/>
</dbReference>
<accession>A0A381RA25</accession>
<dbReference type="InterPro" id="IPR002781">
    <property type="entry name" value="TM_pro_TauE-like"/>
</dbReference>
<sequence length="256" mass="26379">VVSTELALILVGLFLVAILYSSVGHGGGSGYLAVLSLTSYGTMEAGWLKQHAWSLNLIVAGIAFWHYHRAGHHDAKLTLPFVAASVPFAVVGGYMRVEGGVYDVLLSIALIWAAWRLLAVKEWGEAENEPPGFSGAAPVGGAIGLASGVVGVGGGIFLSPVIMLKKWAPPKATAATAALFIWFNSLAGLVGAGLSNQLDLEVGVLGPFAAVVLLGGLVGSRYGSEVASQTGVRRLLVVVLCVAAARRVLGLAGLWP</sequence>
<feature type="transmembrane region" description="Helical" evidence="5">
    <location>
        <begin position="101"/>
        <end position="119"/>
    </location>
</feature>
<evidence type="ECO:0000256" key="1">
    <source>
        <dbReference type="ARBA" id="ARBA00004141"/>
    </source>
</evidence>
<feature type="transmembrane region" description="Helical" evidence="5">
    <location>
        <begin position="139"/>
        <end position="162"/>
    </location>
</feature>
<keyword evidence="2 5" id="KW-0812">Transmembrane</keyword>
<feature type="transmembrane region" description="Helical" evidence="5">
    <location>
        <begin position="6"/>
        <end position="34"/>
    </location>
</feature>
<evidence type="ECO:0008006" key="7">
    <source>
        <dbReference type="Google" id="ProtNLM"/>
    </source>
</evidence>
<gene>
    <name evidence="6" type="ORF">METZ01_LOCUS41406</name>
</gene>
<evidence type="ECO:0000256" key="5">
    <source>
        <dbReference type="SAM" id="Phobius"/>
    </source>
</evidence>
<name>A0A381RA25_9ZZZZ</name>
<dbReference type="AlphaFoldDB" id="A0A381RA25"/>
<feature type="non-terminal residue" evidence="6">
    <location>
        <position position="1"/>
    </location>
</feature>
<evidence type="ECO:0000256" key="2">
    <source>
        <dbReference type="ARBA" id="ARBA00022692"/>
    </source>
</evidence>
<evidence type="ECO:0000313" key="6">
    <source>
        <dbReference type="EMBL" id="SUZ88552.1"/>
    </source>
</evidence>
<dbReference type="PANTHER" id="PTHR43701">
    <property type="entry name" value="MEMBRANE TRANSPORTER PROTEIN MJ0441-RELATED"/>
    <property type="match status" value="1"/>
</dbReference>
<feature type="transmembrane region" description="Helical" evidence="5">
    <location>
        <begin position="174"/>
        <end position="192"/>
    </location>
</feature>
<proteinExistence type="predicted"/>